<feature type="compositionally biased region" description="Basic and acidic residues" evidence="1">
    <location>
        <begin position="165"/>
        <end position="210"/>
    </location>
</feature>
<dbReference type="InterPro" id="IPR048380">
    <property type="entry name" value="Rad26-like_N"/>
</dbReference>
<reference evidence="5" key="1">
    <citation type="submission" date="2021-12" db="EMBL/GenBank/DDBJ databases">
        <title>Curvularia clavata genome.</title>
        <authorList>
            <person name="Cao Y."/>
        </authorList>
    </citation>
    <scope>NUCLEOTIDE SEQUENCE</scope>
    <source>
        <strain evidence="5">Yc1106</strain>
    </source>
</reference>
<feature type="region of interest" description="Disordered" evidence="1">
    <location>
        <begin position="1"/>
        <end position="57"/>
    </location>
</feature>
<dbReference type="Proteomes" id="UP001056012">
    <property type="component" value="Chromosome 2"/>
</dbReference>
<dbReference type="Pfam" id="PF21046">
    <property type="entry name" value="Rad26-like_C"/>
    <property type="match status" value="1"/>
</dbReference>
<feature type="compositionally biased region" description="Acidic residues" evidence="1">
    <location>
        <begin position="1"/>
        <end position="18"/>
    </location>
</feature>
<protein>
    <submittedName>
        <fullName evidence="5">Uncharacterized protein</fullName>
    </submittedName>
</protein>
<feature type="compositionally biased region" description="Basic and acidic residues" evidence="1">
    <location>
        <begin position="220"/>
        <end position="236"/>
    </location>
</feature>
<feature type="domain" description="Rad26-like N-terminal" evidence="4">
    <location>
        <begin position="375"/>
        <end position="422"/>
    </location>
</feature>
<proteinExistence type="predicted"/>
<dbReference type="AlphaFoldDB" id="A0A9Q8Z3B4"/>
<evidence type="ECO:0000259" key="3">
    <source>
        <dbReference type="Pfam" id="PF21046"/>
    </source>
</evidence>
<name>A0A9Q8Z3B4_CURCL</name>
<feature type="compositionally biased region" description="Low complexity" evidence="1">
    <location>
        <begin position="110"/>
        <end position="126"/>
    </location>
</feature>
<feature type="domain" description="Rad26-like helical repeats" evidence="2">
    <location>
        <begin position="481"/>
        <end position="708"/>
    </location>
</feature>
<feature type="compositionally biased region" description="Pro residues" evidence="1">
    <location>
        <begin position="265"/>
        <end position="274"/>
    </location>
</feature>
<feature type="compositionally biased region" description="Basic and acidic residues" evidence="1">
    <location>
        <begin position="341"/>
        <end position="350"/>
    </location>
</feature>
<evidence type="ECO:0000259" key="2">
    <source>
        <dbReference type="Pfam" id="PF12331"/>
    </source>
</evidence>
<evidence type="ECO:0000256" key="1">
    <source>
        <dbReference type="SAM" id="MobiDB-lite"/>
    </source>
</evidence>
<keyword evidence="6" id="KW-1185">Reference proteome</keyword>
<dbReference type="OrthoDB" id="5245063at2759"/>
<feature type="domain" description="Rad26-like C-terminal" evidence="3">
    <location>
        <begin position="715"/>
        <end position="778"/>
    </location>
</feature>
<dbReference type="InterPro" id="IPR048379">
    <property type="entry name" value="Rad26-like_C"/>
</dbReference>
<evidence type="ECO:0000313" key="6">
    <source>
        <dbReference type="Proteomes" id="UP001056012"/>
    </source>
</evidence>
<dbReference type="Pfam" id="PF12331">
    <property type="entry name" value="Rad26-like_helical_rpts"/>
    <property type="match status" value="1"/>
</dbReference>
<organism evidence="5 6">
    <name type="scientific">Curvularia clavata</name>
    <dbReference type="NCBI Taxonomy" id="95742"/>
    <lineage>
        <taxon>Eukaryota</taxon>
        <taxon>Fungi</taxon>
        <taxon>Dikarya</taxon>
        <taxon>Ascomycota</taxon>
        <taxon>Pezizomycotina</taxon>
        <taxon>Dothideomycetes</taxon>
        <taxon>Pleosporomycetidae</taxon>
        <taxon>Pleosporales</taxon>
        <taxon>Pleosporineae</taxon>
        <taxon>Pleosporaceae</taxon>
        <taxon>Curvularia</taxon>
    </lineage>
</organism>
<dbReference type="VEuPathDB" id="FungiDB:yc1106_02736"/>
<gene>
    <name evidence="5" type="ORF">yc1106_02736</name>
</gene>
<dbReference type="EMBL" id="CP089275">
    <property type="protein sequence ID" value="USP75462.1"/>
    <property type="molecule type" value="Genomic_DNA"/>
</dbReference>
<accession>A0A9Q8Z3B4</accession>
<evidence type="ECO:0000259" key="4">
    <source>
        <dbReference type="Pfam" id="PF21048"/>
    </source>
</evidence>
<sequence length="784" mass="87040">MVDQDDDDFDFDDDDLDDLPANALEHLEANAYRATQQPQPQPQPPPGSDYGLDDGEEVVNLNDAAALPRASPWVVTVPVSHHAQPQRDYAHEYNYDYDYQQNGGEDDYNNNDNNNDHTTTTAAAGDYGQGGAGANSQAVRYDYVSMQEPPRPSQADPHQLLQRIKKLEQEKARQRQEAEALKEKLQTKAGEADILRRRHDAENRRYERQLADQQQQHGSELAKLRAEMDKLRREAESAQTDSMFNQHEARESGIPRRTARIVPSRPKPAPPPVSPAGTPKREQRTRGPLGDGFDDDDMVMASPSKHRDKSKTATPRQAGKRKRQAIDQSPVPLPALQLSEPRSRPRDREPAPVAGVKIDAALLQHFRREDRRFALLHRLLSHPSSKDTDRILEALTKYAFPSNTTKKLSSIVYDALANMAPNDVHDLALHMCHIFLDLWRRCQNEKYYAPTSLILDALHFILACEPADTAVKVTERVVPLIIAFVDLVADPISKAAKGGDKAIASLYSSKQRQIAACIDAEDCLELLYLVASSCLSSSDPGAIVRLWQAIPSSFAIMLLVKEQPLAQITLMLRILGTSVFPTSVGPITLGDPAPESQTNNEDALINRLTNLFTERPQPVPDPAAPPNSTHPVPEDDLWNLRLLVLSVLTQFSLSEHGSSRLAQNRLCIGRLIKYLDHCITSLYRCPVAPTQNYKVDSINATMKLIYHVATSNPDFDMKSKLVNTLGGQHAYLVALTRLAFSEGLVLEAGIEDEVVNMAHDILDEGLSMEEGDAFGKVFSSASTT</sequence>
<dbReference type="InterPro" id="IPR022093">
    <property type="entry name" value="Rad26-like_helical"/>
</dbReference>
<evidence type="ECO:0000313" key="5">
    <source>
        <dbReference type="EMBL" id="USP75462.1"/>
    </source>
</evidence>
<dbReference type="Pfam" id="PF21048">
    <property type="entry name" value="Rad26-like_N"/>
    <property type="match status" value="1"/>
</dbReference>
<feature type="region of interest" description="Disordered" evidence="1">
    <location>
        <begin position="78"/>
        <end position="353"/>
    </location>
</feature>